<dbReference type="GO" id="GO:0005634">
    <property type="term" value="C:nucleus"/>
    <property type="evidence" value="ECO:0007669"/>
    <property type="project" value="TreeGrafter"/>
</dbReference>
<protein>
    <recommendedName>
        <fullName evidence="1">Proteasome assembly chaperone 2</fullName>
    </recommendedName>
</protein>
<proteinExistence type="inferred from homology"/>
<sequence>MSSASKIERNKMIKYELNQHQQHNKMIKQQNDKVKEMQAQVGDNDESDSTNRKIPYAYAFVQCVAFVYMLRVFDMLYLLTWRRLKVLLLNKTTFDIEAYKMIDKEIKSNAVFIIPSVSVGFASQQAVDLLICTLDIPFLCHVNASDCFIPMLTTDPYHKDSTKMVTACSAYYSETRNLLIFQFRSDILAHKRAEFVERLQEWIIGMKFQEVILLSTAWAPFRPDPETYINVDVYYMLSKEASKTDDDMKTLRLKKFDTKMLPKEEQKLTGSGFTMELFKKLDDANVPLIVLIRYCDESMDNRSDAIAQFEALVAMQFERSEIPVRVVVELRLPYTWER</sequence>
<keyword evidence="5" id="KW-0647">Proteasome</keyword>
<dbReference type="InParanoid" id="A0A0V1AXY7"/>
<keyword evidence="2" id="KW-0143">Chaperone</keyword>
<dbReference type="PANTHER" id="PTHR12970">
    <property type="entry name" value="PROTEASOME ASSEMBLY CHAPERONE 2"/>
    <property type="match status" value="1"/>
</dbReference>
<comment type="similarity">
    <text evidence="3">Belongs to the PSMG2 family.</text>
</comment>
<dbReference type="AlphaFoldDB" id="A0A0V1AXY7"/>
<dbReference type="InterPro" id="IPR016562">
    <property type="entry name" value="Proteasome_assmbl_chp_2_euk"/>
</dbReference>
<keyword evidence="6" id="KW-1185">Reference proteome</keyword>
<keyword evidence="4" id="KW-0812">Transmembrane</keyword>
<dbReference type="EMBL" id="JYDH01000168">
    <property type="protein sequence ID" value="KRY29529.1"/>
    <property type="molecule type" value="Genomic_DNA"/>
</dbReference>
<dbReference type="STRING" id="6334.A0A0V1AXY7"/>
<keyword evidence="4" id="KW-0472">Membrane</keyword>
<name>A0A0V1AXY7_TRISP</name>
<evidence type="ECO:0000313" key="6">
    <source>
        <dbReference type="Proteomes" id="UP000054776"/>
    </source>
</evidence>
<organism evidence="5 6">
    <name type="scientific">Trichinella spiralis</name>
    <name type="common">Trichina worm</name>
    <dbReference type="NCBI Taxonomy" id="6334"/>
    <lineage>
        <taxon>Eukaryota</taxon>
        <taxon>Metazoa</taxon>
        <taxon>Ecdysozoa</taxon>
        <taxon>Nematoda</taxon>
        <taxon>Enoplea</taxon>
        <taxon>Dorylaimia</taxon>
        <taxon>Trichinellida</taxon>
        <taxon>Trichinellidae</taxon>
        <taxon>Trichinella</taxon>
    </lineage>
</organism>
<evidence type="ECO:0000256" key="4">
    <source>
        <dbReference type="SAM" id="Phobius"/>
    </source>
</evidence>
<comment type="caution">
    <text evidence="5">The sequence shown here is derived from an EMBL/GenBank/DDBJ whole genome shotgun (WGS) entry which is preliminary data.</text>
</comment>
<dbReference type="Proteomes" id="UP000054776">
    <property type="component" value="Unassembled WGS sequence"/>
</dbReference>
<dbReference type="GO" id="GO:0005829">
    <property type="term" value="C:cytosol"/>
    <property type="evidence" value="ECO:0007669"/>
    <property type="project" value="TreeGrafter"/>
</dbReference>
<dbReference type="InterPro" id="IPR038389">
    <property type="entry name" value="PSMG2_sf"/>
</dbReference>
<evidence type="ECO:0000313" key="5">
    <source>
        <dbReference type="EMBL" id="KRY29529.1"/>
    </source>
</evidence>
<evidence type="ECO:0000256" key="3">
    <source>
        <dbReference type="ARBA" id="ARBA00025745"/>
    </source>
</evidence>
<dbReference type="GO" id="GO:0000502">
    <property type="term" value="C:proteasome complex"/>
    <property type="evidence" value="ECO:0007669"/>
    <property type="project" value="UniProtKB-KW"/>
</dbReference>
<dbReference type="GO" id="GO:0043248">
    <property type="term" value="P:proteasome assembly"/>
    <property type="evidence" value="ECO:0007669"/>
    <property type="project" value="TreeGrafter"/>
</dbReference>
<feature type="transmembrane region" description="Helical" evidence="4">
    <location>
        <begin position="56"/>
        <end position="79"/>
    </location>
</feature>
<reference evidence="5 6" key="1">
    <citation type="submission" date="2015-01" db="EMBL/GenBank/DDBJ databases">
        <title>Evolution of Trichinella species and genotypes.</title>
        <authorList>
            <person name="Korhonen P.K."/>
            <person name="Edoardo P."/>
            <person name="Giuseppe L.R."/>
            <person name="Gasser R.B."/>
        </authorList>
    </citation>
    <scope>NUCLEOTIDE SEQUENCE [LARGE SCALE GENOMIC DNA]</scope>
    <source>
        <strain evidence="5">ISS3</strain>
    </source>
</reference>
<evidence type="ECO:0000256" key="2">
    <source>
        <dbReference type="ARBA" id="ARBA00023186"/>
    </source>
</evidence>
<dbReference type="OrthoDB" id="10260712at2759"/>
<evidence type="ECO:0000256" key="1">
    <source>
        <dbReference type="ARBA" id="ARBA00019186"/>
    </source>
</evidence>
<dbReference type="InterPro" id="IPR019151">
    <property type="entry name" value="Proteasome_assmbl_chaperone_2"/>
</dbReference>
<accession>A0A0V1AXY7</accession>
<dbReference type="Pfam" id="PF09754">
    <property type="entry name" value="PAC2"/>
    <property type="match status" value="1"/>
</dbReference>
<dbReference type="Gene3D" id="3.40.50.10900">
    <property type="entry name" value="PAC-like subunit"/>
    <property type="match status" value="1"/>
</dbReference>
<dbReference type="PANTHER" id="PTHR12970:SF1">
    <property type="entry name" value="PROTEASOME ASSEMBLY CHAPERONE 2"/>
    <property type="match status" value="1"/>
</dbReference>
<keyword evidence="4" id="KW-1133">Transmembrane helix</keyword>
<gene>
    <name evidence="5" type="primary">psmg2</name>
    <name evidence="5" type="ORF">T01_15672</name>
</gene>